<dbReference type="GO" id="GO:0005886">
    <property type="term" value="C:plasma membrane"/>
    <property type="evidence" value="ECO:0007669"/>
    <property type="project" value="UniProtKB-SubCell"/>
</dbReference>
<evidence type="ECO:0000313" key="6">
    <source>
        <dbReference type="EMBL" id="SVD85079.1"/>
    </source>
</evidence>
<dbReference type="InterPro" id="IPR003400">
    <property type="entry name" value="ExbD"/>
</dbReference>
<dbReference type="AlphaFoldDB" id="A0A382YQ20"/>
<dbReference type="Pfam" id="PF02472">
    <property type="entry name" value="ExbD"/>
    <property type="match status" value="1"/>
</dbReference>
<keyword evidence="2" id="KW-1003">Cell membrane</keyword>
<dbReference type="PANTHER" id="PTHR30558:SF3">
    <property type="entry name" value="BIOPOLYMER TRANSPORT PROTEIN EXBD-RELATED"/>
    <property type="match status" value="1"/>
</dbReference>
<evidence type="ECO:0000256" key="1">
    <source>
        <dbReference type="ARBA" id="ARBA00004162"/>
    </source>
</evidence>
<comment type="subcellular location">
    <subcellularLocation>
        <location evidence="1">Cell membrane</location>
        <topology evidence="1">Single-pass membrane protein</topology>
    </subcellularLocation>
</comment>
<protein>
    <recommendedName>
        <fullName evidence="7">Biopolymer transporter ExbD</fullName>
    </recommendedName>
</protein>
<dbReference type="GO" id="GO:0022857">
    <property type="term" value="F:transmembrane transporter activity"/>
    <property type="evidence" value="ECO:0007669"/>
    <property type="project" value="InterPro"/>
</dbReference>
<dbReference type="PANTHER" id="PTHR30558">
    <property type="entry name" value="EXBD MEMBRANE COMPONENT OF PMF-DRIVEN MACROMOLECULE IMPORT SYSTEM"/>
    <property type="match status" value="1"/>
</dbReference>
<evidence type="ECO:0000256" key="5">
    <source>
        <dbReference type="ARBA" id="ARBA00023136"/>
    </source>
</evidence>
<organism evidence="6">
    <name type="scientific">marine metagenome</name>
    <dbReference type="NCBI Taxonomy" id="408172"/>
    <lineage>
        <taxon>unclassified sequences</taxon>
        <taxon>metagenomes</taxon>
        <taxon>ecological metagenomes</taxon>
    </lineage>
</organism>
<keyword evidence="3" id="KW-0812">Transmembrane</keyword>
<keyword evidence="5" id="KW-0472">Membrane</keyword>
<evidence type="ECO:0000256" key="4">
    <source>
        <dbReference type="ARBA" id="ARBA00022989"/>
    </source>
</evidence>
<evidence type="ECO:0000256" key="3">
    <source>
        <dbReference type="ARBA" id="ARBA00022692"/>
    </source>
</evidence>
<evidence type="ECO:0000256" key="2">
    <source>
        <dbReference type="ARBA" id="ARBA00022475"/>
    </source>
</evidence>
<accession>A0A382YQ20</accession>
<dbReference type="EMBL" id="UINC01177436">
    <property type="protein sequence ID" value="SVD85079.1"/>
    <property type="molecule type" value="Genomic_DNA"/>
</dbReference>
<evidence type="ECO:0008006" key="7">
    <source>
        <dbReference type="Google" id="ProtNLM"/>
    </source>
</evidence>
<sequence length="133" mass="14662">MIKKQRRSAQEVNSSSMADIAFLLLVFFLVTTTISMDKGISLVLPSEGNELEVNKKNIVNILMNESGKVLLDDKPIMVNSISSIVANKIASNPGIIFSVQTHPRTKYQDYLSVLDQLKEAKATKISIANPPPF</sequence>
<gene>
    <name evidence="6" type="ORF">METZ01_LOCUS437933</name>
</gene>
<name>A0A382YQ20_9ZZZZ</name>
<keyword evidence="4" id="KW-1133">Transmembrane helix</keyword>
<reference evidence="6" key="1">
    <citation type="submission" date="2018-05" db="EMBL/GenBank/DDBJ databases">
        <authorList>
            <person name="Lanie J.A."/>
            <person name="Ng W.-L."/>
            <person name="Kazmierczak K.M."/>
            <person name="Andrzejewski T.M."/>
            <person name="Davidsen T.M."/>
            <person name="Wayne K.J."/>
            <person name="Tettelin H."/>
            <person name="Glass J.I."/>
            <person name="Rusch D."/>
            <person name="Podicherti R."/>
            <person name="Tsui H.-C.T."/>
            <person name="Winkler M.E."/>
        </authorList>
    </citation>
    <scope>NUCLEOTIDE SEQUENCE</scope>
</reference>
<proteinExistence type="predicted"/>